<feature type="domain" description="THIF-type NAD/FAD binding fold" evidence="1">
    <location>
        <begin position="51"/>
        <end position="180"/>
    </location>
</feature>
<dbReference type="SUPFAM" id="SSF69572">
    <property type="entry name" value="Activating enzymes of the ubiquitin-like proteins"/>
    <property type="match status" value="1"/>
</dbReference>
<dbReference type="NCBIfam" id="NF004804">
    <property type="entry name" value="PRK06153.1-3"/>
    <property type="match status" value="1"/>
</dbReference>
<reference evidence="3 4" key="1">
    <citation type="submission" date="2016-03" db="EMBL/GenBank/DDBJ databases">
        <authorList>
            <person name="Heylen K."/>
            <person name="De Vos P."/>
            <person name="Vekeman B."/>
        </authorList>
    </citation>
    <scope>NUCLEOTIDE SEQUENCE [LARGE SCALE GENOMIC DNA]</scope>
    <source>
        <strain evidence="3 4">R-49807</strain>
    </source>
</reference>
<protein>
    <recommendedName>
        <fullName evidence="5">THIF-type NAD/FAD binding fold domain-containing protein</fullName>
    </recommendedName>
</protein>
<dbReference type="AlphaFoldDB" id="A0AA91I4F1"/>
<sequence length="275" mass="30521">MTHYIELLVAQARVIDPNADARTGRVIESREEDAIFCYPDSASVRAGIVAASQKLEMPRIGIVGAGGTGGYILDQVAKTPVREIHLFDGDELKPHNAFRMPSAVSIETLRNRPKKVDYFHAHYSQLRRGIVPHPYYIDGSNIQTLNGFDFVFVSVDDGPSRKLICEYLSSNGIPFVDVGMGLEKDDASNSIFGLCRVTMGTPKKSDHLPARLPIVDDQADALYRSNIQVADMNAMNAILAVFKWKQYFGFYLDYDLAHNLSFSAAMLSVVREDQG</sequence>
<gene>
    <name evidence="3" type="ORF">A1356_16215</name>
</gene>
<keyword evidence="4" id="KW-1185">Reference proteome</keyword>
<evidence type="ECO:0000313" key="4">
    <source>
        <dbReference type="Proteomes" id="UP000077734"/>
    </source>
</evidence>
<accession>A0AA91I4F1</accession>
<dbReference type="Proteomes" id="UP000077734">
    <property type="component" value="Unassembled WGS sequence"/>
</dbReference>
<comment type="caution">
    <text evidence="3">The sequence shown here is derived from an EMBL/GenBank/DDBJ whole genome shotgun (WGS) entry which is preliminary data.</text>
</comment>
<dbReference type="Pfam" id="PF20590">
    <property type="entry name" value="DUF6791"/>
    <property type="match status" value="1"/>
</dbReference>
<feature type="domain" description="DUF6791" evidence="2">
    <location>
        <begin position="1"/>
        <end position="41"/>
    </location>
</feature>
<name>A0AA91I4F1_9GAMM</name>
<dbReference type="InterPro" id="IPR046741">
    <property type="entry name" value="DUF6791"/>
</dbReference>
<dbReference type="Pfam" id="PF00899">
    <property type="entry name" value="ThiF"/>
    <property type="match status" value="1"/>
</dbReference>
<evidence type="ECO:0000259" key="2">
    <source>
        <dbReference type="Pfam" id="PF20590"/>
    </source>
</evidence>
<evidence type="ECO:0000313" key="3">
    <source>
        <dbReference type="EMBL" id="OAI24224.1"/>
    </source>
</evidence>
<evidence type="ECO:0008006" key="5">
    <source>
        <dbReference type="Google" id="ProtNLM"/>
    </source>
</evidence>
<organism evidence="3 4">
    <name type="scientific">Methylomonas koyamae</name>
    <dbReference type="NCBI Taxonomy" id="702114"/>
    <lineage>
        <taxon>Bacteria</taxon>
        <taxon>Pseudomonadati</taxon>
        <taxon>Pseudomonadota</taxon>
        <taxon>Gammaproteobacteria</taxon>
        <taxon>Methylococcales</taxon>
        <taxon>Methylococcaceae</taxon>
        <taxon>Methylomonas</taxon>
    </lineage>
</organism>
<dbReference type="InterPro" id="IPR035985">
    <property type="entry name" value="Ubiquitin-activating_enz"/>
</dbReference>
<dbReference type="Gene3D" id="3.40.50.720">
    <property type="entry name" value="NAD(P)-binding Rossmann-like Domain"/>
    <property type="match status" value="1"/>
</dbReference>
<proteinExistence type="predicted"/>
<dbReference type="EMBL" id="LUUL01000093">
    <property type="protein sequence ID" value="OAI24224.1"/>
    <property type="molecule type" value="Genomic_DNA"/>
</dbReference>
<evidence type="ECO:0000259" key="1">
    <source>
        <dbReference type="Pfam" id="PF00899"/>
    </source>
</evidence>
<dbReference type="GO" id="GO:0008641">
    <property type="term" value="F:ubiquitin-like modifier activating enzyme activity"/>
    <property type="evidence" value="ECO:0007669"/>
    <property type="project" value="InterPro"/>
</dbReference>
<dbReference type="InterPro" id="IPR000594">
    <property type="entry name" value="ThiF_NAD_FAD-bd"/>
</dbReference>